<keyword evidence="10" id="KW-0472">Membrane</keyword>
<evidence type="ECO:0000256" key="5">
    <source>
        <dbReference type="ARBA" id="ARBA00022553"/>
    </source>
</evidence>
<dbReference type="InterPro" id="IPR005467">
    <property type="entry name" value="His_kinase_dom"/>
</dbReference>
<evidence type="ECO:0000259" key="12">
    <source>
        <dbReference type="PROSITE" id="PS50885"/>
    </source>
</evidence>
<dbReference type="InterPro" id="IPR036097">
    <property type="entry name" value="HisK_dim/P_sf"/>
</dbReference>
<dbReference type="CDD" id="cd00075">
    <property type="entry name" value="HATPase"/>
    <property type="match status" value="1"/>
</dbReference>
<dbReference type="PANTHER" id="PTHR44936:SF10">
    <property type="entry name" value="SENSOR PROTEIN RSTB"/>
    <property type="match status" value="1"/>
</dbReference>
<proteinExistence type="predicted"/>
<accession>A0AB39KQY7</accession>
<dbReference type="GO" id="GO:0005524">
    <property type="term" value="F:ATP binding"/>
    <property type="evidence" value="ECO:0007669"/>
    <property type="project" value="UniProtKB-KW"/>
</dbReference>
<dbReference type="CDD" id="cd00082">
    <property type="entry name" value="HisKA"/>
    <property type="match status" value="1"/>
</dbReference>
<comment type="subcellular location">
    <subcellularLocation>
        <location evidence="2">Cell membrane</location>
        <topology evidence="2">Multi-pass membrane protein</topology>
    </subcellularLocation>
</comment>
<evidence type="ECO:0000256" key="2">
    <source>
        <dbReference type="ARBA" id="ARBA00004651"/>
    </source>
</evidence>
<evidence type="ECO:0000259" key="11">
    <source>
        <dbReference type="PROSITE" id="PS50109"/>
    </source>
</evidence>
<keyword evidence="10" id="KW-0812">Transmembrane</keyword>
<dbReference type="SMART" id="SM00388">
    <property type="entry name" value="HisKA"/>
    <property type="match status" value="1"/>
</dbReference>
<dbReference type="InterPro" id="IPR003660">
    <property type="entry name" value="HAMP_dom"/>
</dbReference>
<keyword evidence="9" id="KW-0067">ATP-binding</keyword>
<evidence type="ECO:0000256" key="4">
    <source>
        <dbReference type="ARBA" id="ARBA00022475"/>
    </source>
</evidence>
<keyword evidence="10" id="KW-1133">Transmembrane helix</keyword>
<evidence type="ECO:0000256" key="6">
    <source>
        <dbReference type="ARBA" id="ARBA00022679"/>
    </source>
</evidence>
<organism evidence="13">
    <name type="scientific">Caulobacter sp. 73W</name>
    <dbReference type="NCBI Taxonomy" id="3161137"/>
    <lineage>
        <taxon>Bacteria</taxon>
        <taxon>Pseudomonadati</taxon>
        <taxon>Pseudomonadota</taxon>
        <taxon>Alphaproteobacteria</taxon>
        <taxon>Caulobacterales</taxon>
        <taxon>Caulobacteraceae</taxon>
        <taxon>Caulobacter</taxon>
    </lineage>
</organism>
<dbReference type="Gene3D" id="1.10.287.130">
    <property type="match status" value="1"/>
</dbReference>
<evidence type="ECO:0000256" key="1">
    <source>
        <dbReference type="ARBA" id="ARBA00000085"/>
    </source>
</evidence>
<dbReference type="SUPFAM" id="SSF55874">
    <property type="entry name" value="ATPase domain of HSP90 chaperone/DNA topoisomerase II/histidine kinase"/>
    <property type="match status" value="1"/>
</dbReference>
<dbReference type="SMART" id="SM00387">
    <property type="entry name" value="HATPase_c"/>
    <property type="match status" value="1"/>
</dbReference>
<dbReference type="PRINTS" id="PR00344">
    <property type="entry name" value="BCTRLSENSOR"/>
</dbReference>
<keyword evidence="6" id="KW-0808">Transferase</keyword>
<feature type="domain" description="Histidine kinase" evidence="11">
    <location>
        <begin position="270"/>
        <end position="479"/>
    </location>
</feature>
<dbReference type="InterPro" id="IPR050980">
    <property type="entry name" value="2C_sensor_his_kinase"/>
</dbReference>
<keyword evidence="8 13" id="KW-0418">Kinase</keyword>
<feature type="transmembrane region" description="Helical" evidence="10">
    <location>
        <begin position="176"/>
        <end position="199"/>
    </location>
</feature>
<dbReference type="InterPro" id="IPR003661">
    <property type="entry name" value="HisK_dim/P_dom"/>
</dbReference>
<dbReference type="AlphaFoldDB" id="A0AB39KQY7"/>
<evidence type="ECO:0000313" key="13">
    <source>
        <dbReference type="EMBL" id="XDO95828.1"/>
    </source>
</evidence>
<protein>
    <recommendedName>
        <fullName evidence="3">histidine kinase</fullName>
        <ecNumber evidence="3">2.7.13.3</ecNumber>
    </recommendedName>
</protein>
<dbReference type="PROSITE" id="PS50109">
    <property type="entry name" value="HIS_KIN"/>
    <property type="match status" value="1"/>
</dbReference>
<dbReference type="InterPro" id="IPR036890">
    <property type="entry name" value="HATPase_C_sf"/>
</dbReference>
<evidence type="ECO:0000256" key="10">
    <source>
        <dbReference type="SAM" id="Phobius"/>
    </source>
</evidence>
<dbReference type="Pfam" id="PF02518">
    <property type="entry name" value="HATPase_c"/>
    <property type="match status" value="1"/>
</dbReference>
<dbReference type="GO" id="GO:0000155">
    <property type="term" value="F:phosphorelay sensor kinase activity"/>
    <property type="evidence" value="ECO:0007669"/>
    <property type="project" value="InterPro"/>
</dbReference>
<dbReference type="InterPro" id="IPR003594">
    <property type="entry name" value="HATPase_dom"/>
</dbReference>
<dbReference type="GO" id="GO:0005886">
    <property type="term" value="C:plasma membrane"/>
    <property type="evidence" value="ECO:0007669"/>
    <property type="project" value="UniProtKB-SubCell"/>
</dbReference>
<dbReference type="PROSITE" id="PS50885">
    <property type="entry name" value="HAMP"/>
    <property type="match status" value="1"/>
</dbReference>
<comment type="catalytic activity">
    <reaction evidence="1">
        <text>ATP + protein L-histidine = ADP + protein N-phospho-L-histidine.</text>
        <dbReference type="EC" id="2.7.13.3"/>
    </reaction>
</comment>
<dbReference type="InterPro" id="IPR004358">
    <property type="entry name" value="Sig_transdc_His_kin-like_C"/>
</dbReference>
<name>A0AB39KQY7_9CAUL</name>
<gene>
    <name evidence="13" type="ORF">ABOZ73_13615</name>
</gene>
<dbReference type="EMBL" id="CP158375">
    <property type="protein sequence ID" value="XDO95828.1"/>
    <property type="molecule type" value="Genomic_DNA"/>
</dbReference>
<evidence type="ECO:0000256" key="9">
    <source>
        <dbReference type="ARBA" id="ARBA00022840"/>
    </source>
</evidence>
<dbReference type="Gene3D" id="3.30.565.10">
    <property type="entry name" value="Histidine kinase-like ATPase, C-terminal domain"/>
    <property type="match status" value="1"/>
</dbReference>
<dbReference type="EC" id="2.7.13.3" evidence="3"/>
<keyword evidence="5" id="KW-0597">Phosphoprotein</keyword>
<dbReference type="SMART" id="SM00304">
    <property type="entry name" value="HAMP"/>
    <property type="match status" value="1"/>
</dbReference>
<feature type="domain" description="HAMP" evidence="12">
    <location>
        <begin position="201"/>
        <end position="256"/>
    </location>
</feature>
<evidence type="ECO:0000256" key="7">
    <source>
        <dbReference type="ARBA" id="ARBA00022741"/>
    </source>
</evidence>
<evidence type="ECO:0000256" key="8">
    <source>
        <dbReference type="ARBA" id="ARBA00022777"/>
    </source>
</evidence>
<dbReference type="RefSeq" id="WP_369058671.1">
    <property type="nucleotide sequence ID" value="NZ_CP158375.1"/>
</dbReference>
<dbReference type="SUPFAM" id="SSF47384">
    <property type="entry name" value="Homodimeric domain of signal transducing histidine kinase"/>
    <property type="match status" value="1"/>
</dbReference>
<keyword evidence="4" id="KW-1003">Cell membrane</keyword>
<evidence type="ECO:0000256" key="3">
    <source>
        <dbReference type="ARBA" id="ARBA00012438"/>
    </source>
</evidence>
<sequence>MTMDAAPSPAPETPVERRFSWRGGLSARLLLLTTLFVALAALLVLPPALAAFEEQWLLERVRAAELASTVAEADPSLRISDRISAQLLDGAGVVSVAIQSDGARRLVLAAPREIRTPYLVDLRSQNPGSWLAAPFFTLSSREGSLVRVVAEPQFREAEFVEILTPDAPLKADLLGYLARLAVVTAFVAILAGALVYLSLNRFLVAPMRRITRAMERFRADPEDPKARIELSGRLDEIGRAEAELDRMQADLVAALNSRARLAALGEAVAKINHDLRNMLTSAQIASDRLAAIGDPKVAAALPRLERALDRAVTLATNVLTYGKTDEAAPDARPLPLKAALKAAAEEAGLPTPQVRFATGVDTKVRVLADPDQLHRILANLLRNARQAIEAQNGRKGKIQASLIVEGGVSIVRISDDGPGLPEKAQENLFLPFAGSARRGGTGLGLVIARELAQGHGGELSLIRSGAEGTVFELRLPGAPAALKGRS</sequence>
<keyword evidence="7" id="KW-0547">Nucleotide-binding</keyword>
<dbReference type="PANTHER" id="PTHR44936">
    <property type="entry name" value="SENSOR PROTEIN CREC"/>
    <property type="match status" value="1"/>
</dbReference>
<reference evidence="13" key="1">
    <citation type="submission" date="2024-06" db="EMBL/GenBank/DDBJ databases">
        <title>Caulobacter inopinatus, sp. nov.</title>
        <authorList>
            <person name="Donachie S.P."/>
        </authorList>
    </citation>
    <scope>NUCLEOTIDE SEQUENCE</scope>
    <source>
        <strain evidence="13">73W</strain>
    </source>
</reference>